<sequence length="104" mass="12068">MNDIGSWPKALSGETGRKGQVPFYTLVQSLHQVAQLSVQNVQLVSDKKLIRIQQQDCHHLQSQISQYWTEFRKRKITAAKLLKVYSKPYGPSQTESRLSYIMRF</sequence>
<evidence type="ECO:0000313" key="2">
    <source>
        <dbReference type="Proteomes" id="UP001159428"/>
    </source>
</evidence>
<protein>
    <submittedName>
        <fullName evidence="1">Uncharacterized protein</fullName>
    </submittedName>
</protein>
<keyword evidence="2" id="KW-1185">Reference proteome</keyword>
<reference evidence="1 2" key="1">
    <citation type="submission" date="2022-05" db="EMBL/GenBank/DDBJ databases">
        <authorList>
            <consortium name="Genoscope - CEA"/>
            <person name="William W."/>
        </authorList>
    </citation>
    <scope>NUCLEOTIDE SEQUENCE [LARGE SCALE GENOMIC DNA]</scope>
</reference>
<gene>
    <name evidence="1" type="ORF">PMEA_00014017</name>
</gene>
<name>A0AAU9WXI0_9CNID</name>
<accession>A0AAU9WXI0</accession>
<dbReference type="AlphaFoldDB" id="A0AAU9WXI0"/>
<evidence type="ECO:0000313" key="1">
    <source>
        <dbReference type="EMBL" id="CAH3129538.1"/>
    </source>
</evidence>
<dbReference type="EMBL" id="CALNXJ010000024">
    <property type="protein sequence ID" value="CAH3129538.1"/>
    <property type="molecule type" value="Genomic_DNA"/>
</dbReference>
<proteinExistence type="predicted"/>
<organism evidence="1 2">
    <name type="scientific">Pocillopora meandrina</name>
    <dbReference type="NCBI Taxonomy" id="46732"/>
    <lineage>
        <taxon>Eukaryota</taxon>
        <taxon>Metazoa</taxon>
        <taxon>Cnidaria</taxon>
        <taxon>Anthozoa</taxon>
        <taxon>Hexacorallia</taxon>
        <taxon>Scleractinia</taxon>
        <taxon>Astrocoeniina</taxon>
        <taxon>Pocilloporidae</taxon>
        <taxon>Pocillopora</taxon>
    </lineage>
</organism>
<comment type="caution">
    <text evidence="1">The sequence shown here is derived from an EMBL/GenBank/DDBJ whole genome shotgun (WGS) entry which is preliminary data.</text>
</comment>
<dbReference type="Proteomes" id="UP001159428">
    <property type="component" value="Unassembled WGS sequence"/>
</dbReference>